<keyword evidence="6" id="KW-0282">Flagellum</keyword>
<keyword evidence="5" id="KW-0493">Microtubule</keyword>
<dbReference type="GO" id="GO:0048870">
    <property type="term" value="P:cell motility"/>
    <property type="evidence" value="ECO:0007669"/>
    <property type="project" value="InterPro"/>
</dbReference>
<comment type="subcellular location">
    <subcellularLocation>
        <location evidence="1">Cell projection</location>
        <location evidence="1">Cilium</location>
        <location evidence="1">Flagellum</location>
    </subcellularLocation>
    <subcellularLocation>
        <location evidence="2">Cytoplasm</location>
        <location evidence="2">Cytoskeleton</location>
    </subcellularLocation>
</comment>
<dbReference type="GO" id="GO:0031514">
    <property type="term" value="C:motile cilium"/>
    <property type="evidence" value="ECO:0007669"/>
    <property type="project" value="UniProtKB-SubCell"/>
</dbReference>
<dbReference type="AlphaFoldDB" id="A0A5A8EM82"/>
<dbReference type="Proteomes" id="UP000324907">
    <property type="component" value="Unassembled WGS sequence"/>
</dbReference>
<evidence type="ECO:0000256" key="1">
    <source>
        <dbReference type="ARBA" id="ARBA00004230"/>
    </source>
</evidence>
<keyword evidence="8" id="KW-0969">Cilium</keyword>
<evidence type="ECO:0000256" key="8">
    <source>
        <dbReference type="ARBA" id="ARBA00023069"/>
    </source>
</evidence>
<keyword evidence="7 11" id="KW-0175">Coiled coil</keyword>
<keyword evidence="19" id="KW-1185">Reference proteome</keyword>
<keyword evidence="10" id="KW-0966">Cell projection</keyword>
<evidence type="ECO:0000256" key="9">
    <source>
        <dbReference type="ARBA" id="ARBA00023212"/>
    </source>
</evidence>
<evidence type="ECO:0000259" key="13">
    <source>
        <dbReference type="Pfam" id="PF13851"/>
    </source>
</evidence>
<dbReference type="GO" id="GO:0031267">
    <property type="term" value="F:small GTPase binding"/>
    <property type="evidence" value="ECO:0007669"/>
    <property type="project" value="InterPro"/>
</dbReference>
<dbReference type="InterPro" id="IPR039308">
    <property type="entry name" value="GAS8"/>
</dbReference>
<gene>
    <name evidence="17" type="ORF">FNF27_00948</name>
    <name evidence="16" type="ORF">FNF28_00974</name>
    <name evidence="14" type="ORF">FNF29_01193</name>
    <name evidence="15" type="ORF">FNF31_00389</name>
</gene>
<proteinExistence type="inferred from homology"/>
<evidence type="ECO:0000256" key="11">
    <source>
        <dbReference type="SAM" id="Coils"/>
    </source>
</evidence>
<reference evidence="18 19" key="1">
    <citation type="submission" date="2019-07" db="EMBL/GenBank/DDBJ databases">
        <title>Genomes of Cafeteria roenbergensis.</title>
        <authorList>
            <person name="Fischer M.G."/>
            <person name="Hackl T."/>
            <person name="Roman M."/>
        </authorList>
    </citation>
    <scope>NUCLEOTIDE SEQUENCE [LARGE SCALE GENOMIC DNA]</scope>
    <source>
        <strain evidence="14 19">BVI</strain>
        <strain evidence="15 21">Cflag</strain>
        <strain evidence="17 18">E4-10P</strain>
        <strain evidence="16 20">RCC970-E3</strain>
    </source>
</reference>
<evidence type="ECO:0000313" key="15">
    <source>
        <dbReference type="EMBL" id="KAA0168509.1"/>
    </source>
</evidence>
<feature type="coiled-coil region" evidence="11">
    <location>
        <begin position="283"/>
        <end position="341"/>
    </location>
</feature>
<evidence type="ECO:0000256" key="12">
    <source>
        <dbReference type="SAM" id="MobiDB-lite"/>
    </source>
</evidence>
<evidence type="ECO:0000313" key="17">
    <source>
        <dbReference type="EMBL" id="KAA0177777.1"/>
    </source>
</evidence>
<evidence type="ECO:0000256" key="3">
    <source>
        <dbReference type="ARBA" id="ARBA00009859"/>
    </source>
</evidence>
<feature type="region of interest" description="Disordered" evidence="12">
    <location>
        <begin position="1"/>
        <end position="27"/>
    </location>
</feature>
<evidence type="ECO:0000313" key="20">
    <source>
        <dbReference type="Proteomes" id="UP000324907"/>
    </source>
</evidence>
<dbReference type="EMBL" id="VLTM01000002">
    <property type="protein sequence ID" value="KAA0168509.1"/>
    <property type="molecule type" value="Genomic_DNA"/>
</dbReference>
<protein>
    <recommendedName>
        <fullName evidence="13">Growth arrest-specific protein 8 domain-containing protein</fullName>
    </recommendedName>
</protein>
<dbReference type="PANTHER" id="PTHR31543">
    <property type="entry name" value="DYNEIN REGULATORY COMPLEX SUBUNIT 4"/>
    <property type="match status" value="1"/>
</dbReference>
<feature type="region of interest" description="Disordered" evidence="12">
    <location>
        <begin position="113"/>
        <end position="137"/>
    </location>
</feature>
<feature type="coiled-coil region" evidence="11">
    <location>
        <begin position="28"/>
        <end position="55"/>
    </location>
</feature>
<evidence type="ECO:0000256" key="7">
    <source>
        <dbReference type="ARBA" id="ARBA00023054"/>
    </source>
</evidence>
<keyword evidence="9" id="KW-0206">Cytoskeleton</keyword>
<evidence type="ECO:0000256" key="2">
    <source>
        <dbReference type="ARBA" id="ARBA00004245"/>
    </source>
</evidence>
<evidence type="ECO:0000256" key="4">
    <source>
        <dbReference type="ARBA" id="ARBA00022490"/>
    </source>
</evidence>
<sequence>MPPVRKKKKEKKVERTPTPFDPDQGFPREKLDEMLRTLREQLEKAQMDRNQIQVDRDTVQSFYDITRSELRDYELSILSKDREMEMMEDNHRVEVKVYEQKVKHLEYEHRQGMGRVSDAEASRLEEEGKEHMTREAELREAKRELRRRLRERERANETEVEDLTSRHEKALSLAKRDLATQLDGLRTQYETRLSSVRSELRLRHKVEAHEVEERRNQHIRDLMANHARDFGKVKDFFNGITDDNLRTIRELKGRIAGLQEKQVASQALMVDISEENKRLANPLTQATDEVLALRADLKDSEKDRLALRNARSRLRRLDSELAVTRRRKRTVERAFASLEDERDRLYDGFEETVRAVQGRAEYRNSALDEKLAALQAEFESKSAMLDAAMRGAQFDPRMVAAVGAHIDTALESKAAEARRLQMAVAQVSKAHNDAVRALRARSSELGVEVDDIDAPLLPAATSVGPAGLVARAATDH</sequence>
<accession>A0A5A8EM82</accession>
<evidence type="ECO:0000313" key="21">
    <source>
        <dbReference type="Proteomes" id="UP000325113"/>
    </source>
</evidence>
<dbReference type="Pfam" id="PF13851">
    <property type="entry name" value="GAS"/>
    <property type="match status" value="1"/>
</dbReference>
<keyword evidence="4" id="KW-0963">Cytoplasm</keyword>
<evidence type="ECO:0000256" key="6">
    <source>
        <dbReference type="ARBA" id="ARBA00022846"/>
    </source>
</evidence>
<dbReference type="EMBL" id="VLTO01000003">
    <property type="protein sequence ID" value="KAA0177777.1"/>
    <property type="molecule type" value="Genomic_DNA"/>
</dbReference>
<evidence type="ECO:0000313" key="16">
    <source>
        <dbReference type="EMBL" id="KAA0171208.1"/>
    </source>
</evidence>
<evidence type="ECO:0000313" key="14">
    <source>
        <dbReference type="EMBL" id="KAA0156401.1"/>
    </source>
</evidence>
<dbReference type="Proteomes" id="UP000323011">
    <property type="component" value="Unassembled WGS sequence"/>
</dbReference>
<dbReference type="Proteomes" id="UP000325113">
    <property type="component" value="Unassembled WGS sequence"/>
</dbReference>
<dbReference type="EMBL" id="VLTN01000004">
    <property type="protein sequence ID" value="KAA0156401.1"/>
    <property type="molecule type" value="Genomic_DNA"/>
</dbReference>
<comment type="caution">
    <text evidence="17">The sequence shown here is derived from an EMBL/GenBank/DDBJ whole genome shotgun (WGS) entry which is preliminary data.</text>
</comment>
<dbReference type="InterPro" id="IPR025593">
    <property type="entry name" value="GAS8_dom"/>
</dbReference>
<evidence type="ECO:0000256" key="5">
    <source>
        <dbReference type="ARBA" id="ARBA00022701"/>
    </source>
</evidence>
<name>A0A5A8EM82_CAFRO</name>
<dbReference type="EMBL" id="VLTL01000008">
    <property type="protein sequence ID" value="KAA0171208.1"/>
    <property type="molecule type" value="Genomic_DNA"/>
</dbReference>
<organism evidence="17 18">
    <name type="scientific">Cafeteria roenbergensis</name>
    <name type="common">Marine flagellate</name>
    <dbReference type="NCBI Taxonomy" id="33653"/>
    <lineage>
        <taxon>Eukaryota</taxon>
        <taxon>Sar</taxon>
        <taxon>Stramenopiles</taxon>
        <taxon>Bigyra</taxon>
        <taxon>Opalozoa</taxon>
        <taxon>Bicosoecida</taxon>
        <taxon>Cafeteriaceae</taxon>
        <taxon>Cafeteria</taxon>
    </lineage>
</organism>
<evidence type="ECO:0000256" key="10">
    <source>
        <dbReference type="ARBA" id="ARBA00023273"/>
    </source>
</evidence>
<evidence type="ECO:0000313" key="19">
    <source>
        <dbReference type="Proteomes" id="UP000323011"/>
    </source>
</evidence>
<dbReference type="GO" id="GO:0005794">
    <property type="term" value="C:Golgi apparatus"/>
    <property type="evidence" value="ECO:0007669"/>
    <property type="project" value="TreeGrafter"/>
</dbReference>
<feature type="compositionally biased region" description="Basic residues" evidence="12">
    <location>
        <begin position="1"/>
        <end position="10"/>
    </location>
</feature>
<evidence type="ECO:0000313" key="18">
    <source>
        <dbReference type="Proteomes" id="UP000322899"/>
    </source>
</evidence>
<dbReference type="Proteomes" id="UP000322899">
    <property type="component" value="Unassembled WGS sequence"/>
</dbReference>
<comment type="similarity">
    <text evidence="3">Belongs to the DRC4 family.</text>
</comment>
<dbReference type="OMA" id="MELTNHY"/>
<dbReference type="PANTHER" id="PTHR31543:SF0">
    <property type="entry name" value="DYNEIN REGULATORY COMPLEX SUBUNIT 4"/>
    <property type="match status" value="1"/>
</dbReference>
<dbReference type="Gene3D" id="1.10.287.1490">
    <property type="match status" value="1"/>
</dbReference>
<dbReference type="GO" id="GO:0005874">
    <property type="term" value="C:microtubule"/>
    <property type="evidence" value="ECO:0007669"/>
    <property type="project" value="UniProtKB-KW"/>
</dbReference>
<feature type="domain" description="Growth arrest-specific protein 8" evidence="13">
    <location>
        <begin position="221"/>
        <end position="419"/>
    </location>
</feature>
<dbReference type="OrthoDB" id="767661at2759"/>
<dbReference type="GO" id="GO:0008017">
    <property type="term" value="F:microtubule binding"/>
    <property type="evidence" value="ECO:0007669"/>
    <property type="project" value="InterPro"/>
</dbReference>